<dbReference type="PANTHER" id="PTHR12645">
    <property type="entry name" value="ALR/ERV"/>
    <property type="match status" value="1"/>
</dbReference>
<keyword evidence="5" id="KW-1015">Disulfide bond</keyword>
<keyword evidence="3 6" id="KW-0274">FAD</keyword>
<dbReference type="SUPFAM" id="SSF69000">
    <property type="entry name" value="FAD-dependent thiol oxidase"/>
    <property type="match status" value="1"/>
</dbReference>
<protein>
    <recommendedName>
        <fullName evidence="6">Sulfhydryl oxidase</fullName>
        <ecNumber evidence="6">1.8.3.2</ecNumber>
    </recommendedName>
</protein>
<dbReference type="InterPro" id="IPR039799">
    <property type="entry name" value="ALR/ERV"/>
</dbReference>
<dbReference type="Gene3D" id="1.20.120.310">
    <property type="entry name" value="ERV/ALR sulfhydryl oxidase domain"/>
    <property type="match status" value="1"/>
</dbReference>
<dbReference type="Pfam" id="PF04777">
    <property type="entry name" value="Evr1_Alr"/>
    <property type="match status" value="1"/>
</dbReference>
<dbReference type="GO" id="GO:0050660">
    <property type="term" value="F:flavin adenine dinucleotide binding"/>
    <property type="evidence" value="ECO:0007669"/>
    <property type="project" value="TreeGrafter"/>
</dbReference>
<evidence type="ECO:0000256" key="4">
    <source>
        <dbReference type="ARBA" id="ARBA00023002"/>
    </source>
</evidence>
<evidence type="ECO:0000256" key="3">
    <source>
        <dbReference type="ARBA" id="ARBA00022827"/>
    </source>
</evidence>
<evidence type="ECO:0000256" key="2">
    <source>
        <dbReference type="ARBA" id="ARBA00022630"/>
    </source>
</evidence>
<dbReference type="InterPro" id="IPR017905">
    <property type="entry name" value="ERV/ALR_sulphydryl_oxidase"/>
</dbReference>
<dbReference type="PROSITE" id="PS51324">
    <property type="entry name" value="ERV_ALR"/>
    <property type="match status" value="1"/>
</dbReference>
<name>A0A7S1BHP3_9STRA</name>
<comment type="cofactor">
    <cofactor evidence="1 6">
        <name>FAD</name>
        <dbReference type="ChEBI" id="CHEBI:57692"/>
    </cofactor>
</comment>
<organism evidence="8">
    <name type="scientific">Corethron hystrix</name>
    <dbReference type="NCBI Taxonomy" id="216773"/>
    <lineage>
        <taxon>Eukaryota</taxon>
        <taxon>Sar</taxon>
        <taxon>Stramenopiles</taxon>
        <taxon>Ochrophyta</taxon>
        <taxon>Bacillariophyta</taxon>
        <taxon>Coscinodiscophyceae</taxon>
        <taxon>Corethrophycidae</taxon>
        <taxon>Corethrales</taxon>
        <taxon>Corethraceae</taxon>
        <taxon>Corethron</taxon>
    </lineage>
</organism>
<gene>
    <name evidence="8" type="ORF">CHYS00102_LOCUS13946</name>
</gene>
<accession>A0A7S1BHP3</accession>
<evidence type="ECO:0000256" key="6">
    <source>
        <dbReference type="RuleBase" id="RU371123"/>
    </source>
</evidence>
<dbReference type="GO" id="GO:0005739">
    <property type="term" value="C:mitochondrion"/>
    <property type="evidence" value="ECO:0007669"/>
    <property type="project" value="TreeGrafter"/>
</dbReference>
<evidence type="ECO:0000256" key="5">
    <source>
        <dbReference type="ARBA" id="ARBA00023157"/>
    </source>
</evidence>
<reference evidence="8" key="1">
    <citation type="submission" date="2021-01" db="EMBL/GenBank/DDBJ databases">
        <authorList>
            <person name="Corre E."/>
            <person name="Pelletier E."/>
            <person name="Niang G."/>
            <person name="Scheremetjew M."/>
            <person name="Finn R."/>
            <person name="Kale V."/>
            <person name="Holt S."/>
            <person name="Cochrane G."/>
            <person name="Meng A."/>
            <person name="Brown T."/>
            <person name="Cohen L."/>
        </authorList>
    </citation>
    <scope>NUCLEOTIDE SEQUENCE</scope>
    <source>
        <strain evidence="8">308</strain>
    </source>
</reference>
<evidence type="ECO:0000259" key="7">
    <source>
        <dbReference type="PROSITE" id="PS51324"/>
    </source>
</evidence>
<dbReference type="GO" id="GO:0016971">
    <property type="term" value="F:flavin-dependent sulfhydryl oxidase activity"/>
    <property type="evidence" value="ECO:0007669"/>
    <property type="project" value="InterPro"/>
</dbReference>
<proteinExistence type="predicted"/>
<dbReference type="PANTHER" id="PTHR12645:SF0">
    <property type="entry name" value="FAD-LINKED SULFHYDRYL OXIDASE ALR"/>
    <property type="match status" value="1"/>
</dbReference>
<keyword evidence="4 6" id="KW-0560">Oxidoreductase</keyword>
<sequence length="172" mass="19308">MNKMPNYRKEDPNCVEPACNDKVSMFKKALGGQSGSTVQSTINASPINHGIACPPIKDEIGRASWTLLHTTAAYYPIAPSTTEQYAATAFMRSISRLYPCAWCRDDFHQALKQNPVKAESREALCKWVCEQHNLINEKLGKEQFSCDMENLDRRWRGGDPRCYGDEESGVGD</sequence>
<feature type="domain" description="ERV/ALR sulfhydryl oxidase" evidence="7">
    <location>
        <begin position="53"/>
        <end position="155"/>
    </location>
</feature>
<dbReference type="EMBL" id="HBFR01019268">
    <property type="protein sequence ID" value="CAD8886748.1"/>
    <property type="molecule type" value="Transcribed_RNA"/>
</dbReference>
<keyword evidence="2 6" id="KW-0285">Flavoprotein</keyword>
<evidence type="ECO:0000313" key="8">
    <source>
        <dbReference type="EMBL" id="CAD8886748.1"/>
    </source>
</evidence>
<evidence type="ECO:0000256" key="1">
    <source>
        <dbReference type="ARBA" id="ARBA00001974"/>
    </source>
</evidence>
<dbReference type="EC" id="1.8.3.2" evidence="6"/>
<dbReference type="InterPro" id="IPR036774">
    <property type="entry name" value="ERV/ALR_sulphydryl_oxid_sf"/>
</dbReference>
<dbReference type="AlphaFoldDB" id="A0A7S1BHP3"/>
<comment type="catalytic activity">
    <reaction evidence="6">
        <text>2 R'C(R)SH + O2 = R'C(R)S-S(R)CR' + H2O2</text>
        <dbReference type="Rhea" id="RHEA:17357"/>
        <dbReference type="ChEBI" id="CHEBI:15379"/>
        <dbReference type="ChEBI" id="CHEBI:16240"/>
        <dbReference type="ChEBI" id="CHEBI:16520"/>
        <dbReference type="ChEBI" id="CHEBI:17412"/>
        <dbReference type="EC" id="1.8.3.2"/>
    </reaction>
</comment>